<proteinExistence type="predicted"/>
<gene>
    <name evidence="2" type="ORF">S12H4_59951</name>
</gene>
<protein>
    <submittedName>
        <fullName evidence="2">Uncharacterized protein</fullName>
    </submittedName>
</protein>
<evidence type="ECO:0000256" key="1">
    <source>
        <dbReference type="SAM" id="MobiDB-lite"/>
    </source>
</evidence>
<feature type="region of interest" description="Disordered" evidence="1">
    <location>
        <begin position="36"/>
        <end position="55"/>
    </location>
</feature>
<evidence type="ECO:0000313" key="2">
    <source>
        <dbReference type="EMBL" id="GAJ19601.1"/>
    </source>
</evidence>
<feature type="compositionally biased region" description="Basic residues" evidence="1">
    <location>
        <begin position="37"/>
        <end position="55"/>
    </location>
</feature>
<dbReference type="AlphaFoldDB" id="X1VRK1"/>
<sequence length="55" mass="6085">HFIINSSNVGRCRYCGEVRDFGRLLEKAGVFVAAGRRGAKASKGKSGRKKKEKFL</sequence>
<comment type="caution">
    <text evidence="2">The sequence shown here is derived from an EMBL/GenBank/DDBJ whole genome shotgun (WGS) entry which is preliminary data.</text>
</comment>
<name>X1VRK1_9ZZZZ</name>
<reference evidence="2" key="1">
    <citation type="journal article" date="2014" name="Front. Microbiol.">
        <title>High frequency of phylogenetically diverse reductive dehalogenase-homologous genes in deep subseafloor sedimentary metagenomes.</title>
        <authorList>
            <person name="Kawai M."/>
            <person name="Futagami T."/>
            <person name="Toyoda A."/>
            <person name="Takaki Y."/>
            <person name="Nishi S."/>
            <person name="Hori S."/>
            <person name="Arai W."/>
            <person name="Tsubouchi T."/>
            <person name="Morono Y."/>
            <person name="Uchiyama I."/>
            <person name="Ito T."/>
            <person name="Fujiyama A."/>
            <person name="Inagaki F."/>
            <person name="Takami H."/>
        </authorList>
    </citation>
    <scope>NUCLEOTIDE SEQUENCE</scope>
    <source>
        <strain evidence="2">Expedition CK06-06</strain>
    </source>
</reference>
<accession>X1VRK1</accession>
<dbReference type="EMBL" id="BARW01039329">
    <property type="protein sequence ID" value="GAJ19601.1"/>
    <property type="molecule type" value="Genomic_DNA"/>
</dbReference>
<feature type="non-terminal residue" evidence="2">
    <location>
        <position position="1"/>
    </location>
</feature>
<organism evidence="2">
    <name type="scientific">marine sediment metagenome</name>
    <dbReference type="NCBI Taxonomy" id="412755"/>
    <lineage>
        <taxon>unclassified sequences</taxon>
        <taxon>metagenomes</taxon>
        <taxon>ecological metagenomes</taxon>
    </lineage>
</organism>